<keyword evidence="2 4" id="KW-0732">Signal</keyword>
<dbReference type="CDD" id="cd13665">
    <property type="entry name" value="PBP2_TRAP_Dctp3_4"/>
    <property type="match status" value="1"/>
</dbReference>
<feature type="chain" id="PRO_5035328471" evidence="4">
    <location>
        <begin position="24"/>
        <end position="326"/>
    </location>
</feature>
<proteinExistence type="predicted"/>
<evidence type="ECO:0000256" key="4">
    <source>
        <dbReference type="SAM" id="SignalP"/>
    </source>
</evidence>
<dbReference type="AlphaFoldDB" id="A0A8J6ZAN0"/>
<dbReference type="PANTHER" id="PTHR33376">
    <property type="match status" value="1"/>
</dbReference>
<comment type="caution">
    <text evidence="5">The sequence shown here is derived from an EMBL/GenBank/DDBJ whole genome shotgun (WGS) entry which is preliminary data.</text>
</comment>
<dbReference type="Proteomes" id="UP000609121">
    <property type="component" value="Unassembled WGS sequence"/>
</dbReference>
<evidence type="ECO:0000313" key="5">
    <source>
        <dbReference type="EMBL" id="MBE3639251.1"/>
    </source>
</evidence>
<comment type="subcellular location">
    <subcellularLocation>
        <location evidence="1">Periplasm</location>
    </subcellularLocation>
</comment>
<keyword evidence="6" id="KW-1185">Reference proteome</keyword>
<name>A0A8J6ZAN0_9RHOB</name>
<organism evidence="5 6">
    <name type="scientific">Mangrovicoccus algicola</name>
    <dbReference type="NCBI Taxonomy" id="2771008"/>
    <lineage>
        <taxon>Bacteria</taxon>
        <taxon>Pseudomonadati</taxon>
        <taxon>Pseudomonadota</taxon>
        <taxon>Alphaproteobacteria</taxon>
        <taxon>Rhodobacterales</taxon>
        <taxon>Paracoccaceae</taxon>
        <taxon>Mangrovicoccus</taxon>
    </lineage>
</organism>
<dbReference type="Gene3D" id="3.40.190.170">
    <property type="entry name" value="Bacterial extracellular solute-binding protein, family 7"/>
    <property type="match status" value="1"/>
</dbReference>
<protein>
    <submittedName>
        <fullName evidence="5">TRAP transporter substrate-binding protein</fullName>
    </submittedName>
</protein>
<reference evidence="5" key="1">
    <citation type="submission" date="2020-09" db="EMBL/GenBank/DDBJ databases">
        <title>A novel bacterium of genus Mangrovicoccus, isolated from South China Sea.</title>
        <authorList>
            <person name="Huang H."/>
            <person name="Mo K."/>
            <person name="Hu Y."/>
        </authorList>
    </citation>
    <scope>NUCLEOTIDE SEQUENCE</scope>
    <source>
        <strain evidence="5">HB182678</strain>
    </source>
</reference>
<evidence type="ECO:0000256" key="3">
    <source>
        <dbReference type="ARBA" id="ARBA00022764"/>
    </source>
</evidence>
<evidence type="ECO:0000313" key="6">
    <source>
        <dbReference type="Proteomes" id="UP000609121"/>
    </source>
</evidence>
<dbReference type="PANTHER" id="PTHR33376:SF15">
    <property type="entry name" value="BLL6794 PROTEIN"/>
    <property type="match status" value="1"/>
</dbReference>
<dbReference type="InterPro" id="IPR038404">
    <property type="entry name" value="TRAP_DctP_sf"/>
</dbReference>
<evidence type="ECO:0000256" key="2">
    <source>
        <dbReference type="ARBA" id="ARBA00022729"/>
    </source>
</evidence>
<dbReference type="RefSeq" id="WP_193183729.1">
    <property type="nucleotide sequence ID" value="NZ_JACVXA010000042.1"/>
</dbReference>
<dbReference type="GO" id="GO:0055085">
    <property type="term" value="P:transmembrane transport"/>
    <property type="evidence" value="ECO:0007669"/>
    <property type="project" value="InterPro"/>
</dbReference>
<dbReference type="NCBIfam" id="NF037995">
    <property type="entry name" value="TRAP_S1"/>
    <property type="match status" value="1"/>
</dbReference>
<accession>A0A8J6ZAN0</accession>
<gene>
    <name evidence="5" type="ORF">ICN82_13685</name>
</gene>
<keyword evidence="3" id="KW-0574">Periplasm</keyword>
<dbReference type="GO" id="GO:0042597">
    <property type="term" value="C:periplasmic space"/>
    <property type="evidence" value="ECO:0007669"/>
    <property type="project" value="UniProtKB-SubCell"/>
</dbReference>
<feature type="signal peptide" evidence="4">
    <location>
        <begin position="1"/>
        <end position="23"/>
    </location>
</feature>
<dbReference type="EMBL" id="JACVXA010000042">
    <property type="protein sequence ID" value="MBE3639251.1"/>
    <property type="molecule type" value="Genomic_DNA"/>
</dbReference>
<sequence length="326" mass="34354">MYTKTRAWVGAAALCLLPAIPMAEELSFAHFVPPGHTITEAVITPFAEGIGGASDDALTVRVYPGGELGAGPLEQYVRVVQGVADIGWGLQGYTSSQFPKTMVAELPAVFGAGEPGYPGIWRAMDLIGQEYPGVKPLALWTSEPNIFIMKGHTIRRPEDVRGLKLRVSGAAAAEVIAALGATPVQMPANEMYNALQTGLIDGIITGSSAVSDFKLDEVADSYTLGAPLGRITFFVVMNQRRYDGLSAEERAAIDESSGAWLSQKAEAGWIATAERTIAALKASPDEAVTELSPQEAAAFEALTFPVTERLVEAAGAADVLAAMKGE</sequence>
<dbReference type="InterPro" id="IPR018389">
    <property type="entry name" value="DctP_fam"/>
</dbReference>
<dbReference type="Pfam" id="PF03480">
    <property type="entry name" value="DctP"/>
    <property type="match status" value="1"/>
</dbReference>
<evidence type="ECO:0000256" key="1">
    <source>
        <dbReference type="ARBA" id="ARBA00004418"/>
    </source>
</evidence>